<dbReference type="AlphaFoldDB" id="A0A1J4JSL6"/>
<dbReference type="RefSeq" id="XP_068355233.1">
    <property type="nucleotide sequence ID" value="XM_068493587.1"/>
</dbReference>
<dbReference type="SUPFAM" id="SSF56112">
    <property type="entry name" value="Protein kinase-like (PK-like)"/>
    <property type="match status" value="1"/>
</dbReference>
<evidence type="ECO:0000256" key="4">
    <source>
        <dbReference type="ARBA" id="ARBA00022777"/>
    </source>
</evidence>
<evidence type="ECO:0000313" key="7">
    <source>
        <dbReference type="EMBL" id="OHT02097.1"/>
    </source>
</evidence>
<dbReference type="OrthoDB" id="541276at2759"/>
<dbReference type="PANTHER" id="PTHR24345">
    <property type="entry name" value="SERINE/THREONINE-PROTEIN KINASE PLK"/>
    <property type="match status" value="1"/>
</dbReference>
<dbReference type="Proteomes" id="UP000179807">
    <property type="component" value="Unassembled WGS sequence"/>
</dbReference>
<dbReference type="Gene3D" id="1.10.510.10">
    <property type="entry name" value="Transferase(Phosphotransferase) domain 1"/>
    <property type="match status" value="1"/>
</dbReference>
<evidence type="ECO:0000313" key="8">
    <source>
        <dbReference type="Proteomes" id="UP000179807"/>
    </source>
</evidence>
<keyword evidence="4 7" id="KW-0418">Kinase</keyword>
<keyword evidence="3" id="KW-0547">Nucleotide-binding</keyword>
<sequence>MFEKISNDGIKYTFPETIGQYKLIHNVSQGATGEVYLAKHIHIHQYVALKIVIRKDLDNDCGFIHFEHETRIHKYLNHQNIVLMKEVLYFQDYIVMVLEYCENGDLFNVIVGKCIRSTNKLLSMMYQMIDGLNYLHNKNIVHRDLKPDNIFLDKDFNIKIGDFGCSEECDGSRTNYDLCGTLFYTAPEILLNSWSDLKKYDIWSLGIVFYTMMTGKLPWNPGNLEDIKIQIINWDNSTIVELNDLFAIVRLCLSPDPLNRPTSGQLLEMEIFSVERRLHQSKNNLSISSKNVTRSTLSQSNLSVSSYNIFKPSARKRRRSCQISLPQISVTNSFLSDAS</sequence>
<evidence type="ECO:0000259" key="6">
    <source>
        <dbReference type="PROSITE" id="PS50011"/>
    </source>
</evidence>
<protein>
    <submittedName>
        <fullName evidence="7">CAMK family protein kinase</fullName>
    </submittedName>
</protein>
<dbReference type="GO" id="GO:0005634">
    <property type="term" value="C:nucleus"/>
    <property type="evidence" value="ECO:0007669"/>
    <property type="project" value="TreeGrafter"/>
</dbReference>
<dbReference type="GO" id="GO:0004674">
    <property type="term" value="F:protein serine/threonine kinase activity"/>
    <property type="evidence" value="ECO:0007669"/>
    <property type="project" value="UniProtKB-KW"/>
</dbReference>
<dbReference type="PROSITE" id="PS00108">
    <property type="entry name" value="PROTEIN_KINASE_ST"/>
    <property type="match status" value="1"/>
</dbReference>
<reference evidence="7" key="1">
    <citation type="submission" date="2016-10" db="EMBL/GenBank/DDBJ databases">
        <authorList>
            <person name="Benchimol M."/>
            <person name="Almeida L.G."/>
            <person name="Vasconcelos A.T."/>
            <person name="Perreira-Neves A."/>
            <person name="Rosa I.A."/>
            <person name="Tasca T."/>
            <person name="Bogo M.R."/>
            <person name="de Souza W."/>
        </authorList>
    </citation>
    <scope>NUCLEOTIDE SEQUENCE [LARGE SCALE GENOMIC DNA]</scope>
    <source>
        <strain evidence="7">K</strain>
    </source>
</reference>
<organism evidence="7 8">
    <name type="scientific">Tritrichomonas foetus</name>
    <dbReference type="NCBI Taxonomy" id="1144522"/>
    <lineage>
        <taxon>Eukaryota</taxon>
        <taxon>Metamonada</taxon>
        <taxon>Parabasalia</taxon>
        <taxon>Tritrichomonadida</taxon>
        <taxon>Tritrichomonadidae</taxon>
        <taxon>Tritrichomonas</taxon>
    </lineage>
</organism>
<name>A0A1J4JSL6_9EUKA</name>
<gene>
    <name evidence="7" type="ORF">TRFO_07290</name>
</gene>
<dbReference type="FunFam" id="1.10.510.10:FF:000956">
    <property type="entry name" value="CAMK family protein kinase"/>
    <property type="match status" value="1"/>
</dbReference>
<dbReference type="Pfam" id="PF00069">
    <property type="entry name" value="Pkinase"/>
    <property type="match status" value="1"/>
</dbReference>
<dbReference type="PROSITE" id="PS50011">
    <property type="entry name" value="PROTEIN_KINASE_DOM"/>
    <property type="match status" value="1"/>
</dbReference>
<evidence type="ECO:0000256" key="2">
    <source>
        <dbReference type="ARBA" id="ARBA00022679"/>
    </source>
</evidence>
<keyword evidence="2" id="KW-0808">Transferase</keyword>
<evidence type="ECO:0000256" key="5">
    <source>
        <dbReference type="ARBA" id="ARBA00022840"/>
    </source>
</evidence>
<keyword evidence="8" id="KW-1185">Reference proteome</keyword>
<comment type="caution">
    <text evidence="7">The sequence shown here is derived from an EMBL/GenBank/DDBJ whole genome shotgun (WGS) entry which is preliminary data.</text>
</comment>
<dbReference type="SMART" id="SM00220">
    <property type="entry name" value="S_TKc"/>
    <property type="match status" value="1"/>
</dbReference>
<evidence type="ECO:0000256" key="3">
    <source>
        <dbReference type="ARBA" id="ARBA00022741"/>
    </source>
</evidence>
<dbReference type="GeneID" id="94828291"/>
<feature type="domain" description="Protein kinase" evidence="6">
    <location>
        <begin position="21"/>
        <end position="272"/>
    </location>
</feature>
<dbReference type="InterPro" id="IPR008271">
    <property type="entry name" value="Ser/Thr_kinase_AS"/>
</dbReference>
<dbReference type="InterPro" id="IPR000719">
    <property type="entry name" value="Prot_kinase_dom"/>
</dbReference>
<dbReference type="GO" id="GO:0005524">
    <property type="term" value="F:ATP binding"/>
    <property type="evidence" value="ECO:0007669"/>
    <property type="project" value="UniProtKB-KW"/>
</dbReference>
<keyword evidence="1" id="KW-0723">Serine/threonine-protein kinase</keyword>
<proteinExistence type="predicted"/>
<dbReference type="EMBL" id="MLAK01000882">
    <property type="protein sequence ID" value="OHT02097.1"/>
    <property type="molecule type" value="Genomic_DNA"/>
</dbReference>
<keyword evidence="5" id="KW-0067">ATP-binding</keyword>
<accession>A0A1J4JSL6</accession>
<dbReference type="InterPro" id="IPR011009">
    <property type="entry name" value="Kinase-like_dom_sf"/>
</dbReference>
<evidence type="ECO:0000256" key="1">
    <source>
        <dbReference type="ARBA" id="ARBA00022527"/>
    </source>
</evidence>
<dbReference type="VEuPathDB" id="TrichDB:TRFO_07290"/>
<dbReference type="PANTHER" id="PTHR24345:SF0">
    <property type="entry name" value="CELL CYCLE SERINE_THREONINE-PROTEIN KINASE CDC5_MSD2"/>
    <property type="match status" value="1"/>
</dbReference>